<dbReference type="RefSeq" id="XP_008471935.1">
    <property type="nucleotide sequence ID" value="XM_008473713.2"/>
</dbReference>
<dbReference type="GeneID" id="103509122"/>
<organism evidence="2 3">
    <name type="scientific">Diaphorina citri</name>
    <name type="common">Asian citrus psyllid</name>
    <dbReference type="NCBI Taxonomy" id="121845"/>
    <lineage>
        <taxon>Eukaryota</taxon>
        <taxon>Metazoa</taxon>
        <taxon>Ecdysozoa</taxon>
        <taxon>Arthropoda</taxon>
        <taxon>Hexapoda</taxon>
        <taxon>Insecta</taxon>
        <taxon>Pterygota</taxon>
        <taxon>Neoptera</taxon>
        <taxon>Paraneoptera</taxon>
        <taxon>Hemiptera</taxon>
        <taxon>Sternorrhyncha</taxon>
        <taxon>Psylloidea</taxon>
        <taxon>Psyllidae</taxon>
        <taxon>Diaphorininae</taxon>
        <taxon>Diaphorina</taxon>
    </lineage>
</organism>
<name>A0A1S3D0Y8_DIACI</name>
<dbReference type="PaxDb" id="121845-A0A1S3D0Y8"/>
<gene>
    <name evidence="3" type="primary">LOC103509122</name>
</gene>
<accession>A0A1S3D0Y8</accession>
<dbReference type="Proteomes" id="UP000079169">
    <property type="component" value="Unplaced"/>
</dbReference>
<evidence type="ECO:0000256" key="1">
    <source>
        <dbReference type="SAM" id="MobiDB-lite"/>
    </source>
</evidence>
<evidence type="ECO:0000313" key="3">
    <source>
        <dbReference type="RefSeq" id="XP_008471935.1"/>
    </source>
</evidence>
<sequence>MEFETILLGKEVINGTTNSSNIHLLISKNIKRQLVKHNNKLYYLFKLDVDNYTIELKQINKKTSTGKSVKTIPSNANNKSTTSFITNTATSYFSSGPSSGTYLNSGPTSGGYQFRKDDEGFESEGEGEDFSLNSSEESSSSSVVTNRLFELKSIFTDSANSSGTDSDDIHDKINVNIKNIVNYEVYKFSDIIFLHNDAKYPKILQDLQHQVGNRLVGRGGPGDLPRAGNPAPLHPAGGPHHQPPKTPIKGLPSVLPEISALGQGAAQGASGQSPNLMQKLTEITGGGEQAVENMLSKGKELIFMKFGLGK</sequence>
<feature type="compositionally biased region" description="Low complexity" evidence="1">
    <location>
        <begin position="227"/>
        <end position="240"/>
    </location>
</feature>
<feature type="region of interest" description="Disordered" evidence="1">
    <location>
        <begin position="218"/>
        <end position="252"/>
    </location>
</feature>
<keyword evidence="2" id="KW-1185">Reference proteome</keyword>
<proteinExistence type="predicted"/>
<feature type="compositionally biased region" description="Acidic residues" evidence="1">
    <location>
        <begin position="119"/>
        <end position="129"/>
    </location>
</feature>
<dbReference type="AlphaFoldDB" id="A0A1S3D0Y8"/>
<evidence type="ECO:0000313" key="2">
    <source>
        <dbReference type="Proteomes" id="UP000079169"/>
    </source>
</evidence>
<protein>
    <submittedName>
        <fullName evidence="3">Uncharacterized protein LOC103509122</fullName>
    </submittedName>
</protein>
<dbReference type="KEGG" id="dci:103509122"/>
<reference evidence="3" key="1">
    <citation type="submission" date="2025-08" db="UniProtKB">
        <authorList>
            <consortium name="RefSeq"/>
        </authorList>
    </citation>
    <scope>IDENTIFICATION</scope>
</reference>
<feature type="region of interest" description="Disordered" evidence="1">
    <location>
        <begin position="104"/>
        <end position="138"/>
    </location>
</feature>